<reference evidence="2 3" key="1">
    <citation type="submission" date="2016-10" db="EMBL/GenBank/DDBJ databases">
        <authorList>
            <person name="de Groot N.N."/>
        </authorList>
    </citation>
    <scope>NUCLEOTIDE SEQUENCE [LARGE SCALE GENOMIC DNA]</scope>
    <source>
        <strain evidence="2 3">A52C2</strain>
    </source>
</reference>
<name>A0A1H9N6F4_9HYPH</name>
<accession>A0A1H9N6F4</accession>
<sequence length="97" mass="10235">MKLAARLSIALVAAVIVGGAFMAYDKSRGAEWEVSPQQIAEAKSRGQIGYETRPGTVAVVAIRKETADALPLKWAVVGVAAGAFVLSATRRRKPKIA</sequence>
<dbReference type="EMBL" id="FOFG01000015">
    <property type="protein sequence ID" value="SER31492.1"/>
    <property type="molecule type" value="Genomic_DNA"/>
</dbReference>
<dbReference type="OrthoDB" id="6698933at2"/>
<dbReference type="Proteomes" id="UP000199647">
    <property type="component" value="Unassembled WGS sequence"/>
</dbReference>
<dbReference type="RefSeq" id="WP_092498710.1">
    <property type="nucleotide sequence ID" value="NZ_FOFG01000015.1"/>
</dbReference>
<evidence type="ECO:0000313" key="2">
    <source>
        <dbReference type="EMBL" id="SER31492.1"/>
    </source>
</evidence>
<dbReference type="AlphaFoldDB" id="A0A1H9N6F4"/>
<keyword evidence="1" id="KW-0812">Transmembrane</keyword>
<organism evidence="2 3">
    <name type="scientific">Faunimonas pinastri</name>
    <dbReference type="NCBI Taxonomy" id="1855383"/>
    <lineage>
        <taxon>Bacteria</taxon>
        <taxon>Pseudomonadati</taxon>
        <taxon>Pseudomonadota</taxon>
        <taxon>Alphaproteobacteria</taxon>
        <taxon>Hyphomicrobiales</taxon>
        <taxon>Afifellaceae</taxon>
        <taxon>Faunimonas</taxon>
    </lineage>
</organism>
<proteinExistence type="predicted"/>
<keyword evidence="3" id="KW-1185">Reference proteome</keyword>
<evidence type="ECO:0000313" key="3">
    <source>
        <dbReference type="Proteomes" id="UP000199647"/>
    </source>
</evidence>
<feature type="transmembrane region" description="Helical" evidence="1">
    <location>
        <begin position="72"/>
        <end position="89"/>
    </location>
</feature>
<protein>
    <submittedName>
        <fullName evidence="2">Uncharacterized protein</fullName>
    </submittedName>
</protein>
<gene>
    <name evidence="2" type="ORF">SAMN05216548_11512</name>
</gene>
<keyword evidence="1" id="KW-0472">Membrane</keyword>
<keyword evidence="1" id="KW-1133">Transmembrane helix</keyword>
<evidence type="ECO:0000256" key="1">
    <source>
        <dbReference type="SAM" id="Phobius"/>
    </source>
</evidence>